<dbReference type="InterPro" id="IPR027417">
    <property type="entry name" value="P-loop_NTPase"/>
</dbReference>
<proteinExistence type="predicted"/>
<dbReference type="Gene3D" id="3.40.50.300">
    <property type="entry name" value="P-loop containing nucleotide triphosphate hydrolases"/>
    <property type="match status" value="1"/>
</dbReference>
<evidence type="ECO:0000313" key="3">
    <source>
        <dbReference type="EMBL" id="CAB3395959.1"/>
    </source>
</evidence>
<protein>
    <recommendedName>
        <fullName evidence="2">Helicase C-terminal domain-containing protein</fullName>
    </recommendedName>
</protein>
<dbReference type="Pfam" id="PF00271">
    <property type="entry name" value="Helicase_C"/>
    <property type="match status" value="1"/>
</dbReference>
<organism evidence="3 4">
    <name type="scientific">Kyrpidia spormannii</name>
    <dbReference type="NCBI Taxonomy" id="2055160"/>
    <lineage>
        <taxon>Bacteria</taxon>
        <taxon>Bacillati</taxon>
        <taxon>Bacillota</taxon>
        <taxon>Bacilli</taxon>
        <taxon>Bacillales</taxon>
        <taxon>Alicyclobacillaceae</taxon>
        <taxon>Kyrpidia</taxon>
    </lineage>
</organism>
<gene>
    <name evidence="3" type="ORF">COOX1_3206</name>
</gene>
<feature type="region of interest" description="Disordered" evidence="1">
    <location>
        <begin position="144"/>
        <end position="173"/>
    </location>
</feature>
<reference evidence="3 4" key="1">
    <citation type="submission" date="2020-04" db="EMBL/GenBank/DDBJ databases">
        <authorList>
            <person name="Hogendoorn C."/>
        </authorList>
    </citation>
    <scope>NUCLEOTIDE SEQUENCE [LARGE SCALE GENOMIC DNA]</scope>
    <source>
        <strain evidence="3">COOX1</strain>
    </source>
</reference>
<sequence length="221" mass="24915">MDPKTPGTSQARSHGRRRCVPEFSRLATFRPPALPNPFPFRVERPCAPDDVCFCEPLGHESFPCCFHHVQMRHLDGQLLRASSAENRLWSFRRIWCNFDLIGSFILSLLFPIPSPDGSGDRRLQISTKPGTTRLLAGRGARYNEARRHPPTGRGTILGGMDREERRKEQEAFPHDPGVQVLVATDTAGEGINLQRAHLMVERRPAVEPEPHRAALRTHAPH</sequence>
<name>A0A6F9EHR8_9BACL</name>
<dbReference type="EMBL" id="LR792683">
    <property type="protein sequence ID" value="CAB3395959.1"/>
    <property type="molecule type" value="Genomic_DNA"/>
</dbReference>
<evidence type="ECO:0000259" key="2">
    <source>
        <dbReference type="Pfam" id="PF00271"/>
    </source>
</evidence>
<accession>A0A6F9EHR8</accession>
<feature type="compositionally biased region" description="Basic and acidic residues" evidence="1">
    <location>
        <begin position="160"/>
        <end position="173"/>
    </location>
</feature>
<dbReference type="SUPFAM" id="SSF52540">
    <property type="entry name" value="P-loop containing nucleoside triphosphate hydrolases"/>
    <property type="match status" value="1"/>
</dbReference>
<evidence type="ECO:0000256" key="1">
    <source>
        <dbReference type="SAM" id="MobiDB-lite"/>
    </source>
</evidence>
<dbReference type="Proteomes" id="UP000502196">
    <property type="component" value="Chromosome"/>
</dbReference>
<dbReference type="InterPro" id="IPR001650">
    <property type="entry name" value="Helicase_C-like"/>
</dbReference>
<evidence type="ECO:0000313" key="4">
    <source>
        <dbReference type="Proteomes" id="UP000502196"/>
    </source>
</evidence>
<dbReference type="AlphaFoldDB" id="A0A6F9EHR8"/>
<feature type="domain" description="Helicase C-terminal" evidence="2">
    <location>
        <begin position="156"/>
        <end position="201"/>
    </location>
</feature>